<evidence type="ECO:0008006" key="3">
    <source>
        <dbReference type="Google" id="ProtNLM"/>
    </source>
</evidence>
<accession>A0ABQ2E9H4</accession>
<protein>
    <recommendedName>
        <fullName evidence="3">DNA-binding protein</fullName>
    </recommendedName>
</protein>
<proteinExistence type="predicted"/>
<dbReference type="SUPFAM" id="SSF88723">
    <property type="entry name" value="PIN domain-like"/>
    <property type="match status" value="1"/>
</dbReference>
<evidence type="ECO:0000313" key="2">
    <source>
        <dbReference type="Proteomes" id="UP000660265"/>
    </source>
</evidence>
<name>A0ABQ2E9H4_9ACTN</name>
<dbReference type="EMBL" id="BMMV01000010">
    <property type="protein sequence ID" value="GGK00796.1"/>
    <property type="molecule type" value="Genomic_DNA"/>
</dbReference>
<dbReference type="Gene3D" id="3.40.50.1010">
    <property type="entry name" value="5'-nuclease"/>
    <property type="match status" value="1"/>
</dbReference>
<evidence type="ECO:0000313" key="1">
    <source>
        <dbReference type="EMBL" id="GGK00796.1"/>
    </source>
</evidence>
<dbReference type="InterPro" id="IPR029060">
    <property type="entry name" value="PIN-like_dom_sf"/>
</dbReference>
<gene>
    <name evidence="1" type="ORF">GCM10011583_35350</name>
</gene>
<reference evidence="2" key="1">
    <citation type="journal article" date="2019" name="Int. J. Syst. Evol. Microbiol.">
        <title>The Global Catalogue of Microorganisms (GCM) 10K type strain sequencing project: providing services to taxonomists for standard genome sequencing and annotation.</title>
        <authorList>
            <consortium name="The Broad Institute Genomics Platform"/>
            <consortium name="The Broad Institute Genome Sequencing Center for Infectious Disease"/>
            <person name="Wu L."/>
            <person name="Ma J."/>
        </authorList>
    </citation>
    <scope>NUCLEOTIDE SEQUENCE [LARGE SCALE GENOMIC DNA]</scope>
    <source>
        <strain evidence="2">CGMCC 4.7275</strain>
    </source>
</reference>
<organism evidence="1 2">
    <name type="scientific">Streptomyces camponoticapitis</name>
    <dbReference type="NCBI Taxonomy" id="1616125"/>
    <lineage>
        <taxon>Bacteria</taxon>
        <taxon>Bacillati</taxon>
        <taxon>Actinomycetota</taxon>
        <taxon>Actinomycetes</taxon>
        <taxon>Kitasatosporales</taxon>
        <taxon>Streptomycetaceae</taxon>
        <taxon>Streptomyces</taxon>
    </lineage>
</organism>
<comment type="caution">
    <text evidence="1">The sequence shown here is derived from an EMBL/GenBank/DDBJ whole genome shotgun (WGS) entry which is preliminary data.</text>
</comment>
<sequence length="133" mass="14329">MTSRSGTLVLDCDGLSKVVADDREVMALVRGAEKEDMRVVTSVLTLIEAHHSRVNSARFNWAVSRLNVEPVTEEIGRTAMALLVDAGLHGHKYAIDTVVAATALHAPKPAVVVTSDPEDLAMLCGDRVRIVKV</sequence>
<dbReference type="Proteomes" id="UP000660265">
    <property type="component" value="Unassembled WGS sequence"/>
</dbReference>
<keyword evidence="2" id="KW-1185">Reference proteome</keyword>
<dbReference type="RefSeq" id="WP_189108422.1">
    <property type="nucleotide sequence ID" value="NZ_BMMV01000010.1"/>
</dbReference>